<proteinExistence type="predicted"/>
<dbReference type="RefSeq" id="WP_184659454.1">
    <property type="nucleotide sequence ID" value="NZ_CP031518.1"/>
</dbReference>
<dbReference type="AlphaFoldDB" id="A0A7W8G9F8"/>
<evidence type="ECO:0000313" key="2">
    <source>
        <dbReference type="Proteomes" id="UP000518887"/>
    </source>
</evidence>
<dbReference type="EMBL" id="JACHFQ010000005">
    <property type="protein sequence ID" value="MBB5226314.1"/>
    <property type="molecule type" value="Genomic_DNA"/>
</dbReference>
<reference evidence="1 2" key="1">
    <citation type="submission" date="2020-08" db="EMBL/GenBank/DDBJ databases">
        <title>Genomic Encyclopedia of Type Strains, Phase IV (KMG-IV): sequencing the most valuable type-strain genomes for metagenomic binning, comparative biology and taxonomic classification.</title>
        <authorList>
            <person name="Goeker M."/>
        </authorList>
    </citation>
    <scope>NUCLEOTIDE SEQUENCE [LARGE SCALE GENOMIC DNA]</scope>
    <source>
        <strain evidence="1 2">DSM 103462</strain>
    </source>
</reference>
<protein>
    <recommendedName>
        <fullName evidence="3">Lipoprotein</fullName>
    </recommendedName>
</protein>
<accession>A0A7W8G9F8</accession>
<sequence length="564" mass="64015">MIFRDFSKKAISLLCACIIPLLFSCSHKSSFVLDIPDFYPSEVLESSSRGVRYFAFTSDQRGAIENFFDANGDASLLIQLTPLKVRTSSLDIQGTLSFGFFYDYHEKSEEVNSLPVVTDHLQKYNGSSFALAFCFEKNKQVPQGFFIKSASKISVDSAQITRAFVGHDFSGDLPLFAFAPNGGVNNGTDDFRGASLAFNSINTREGLMPKITVKFRDTSGSQKLAFGGEVLYIRRNEEPVEIPTAALKTPFSVVTYPDEEQYPWSVLLTASDNNLLTFAHGRKNVLVPIKVDPGLIMKWSRNTWRGNDYELFEWDRFPGVLFFDISTYAVQDDFFRRLAFFVEKAGFRGRLLSDSELNGKHGYNAHDYKADDLARFFEKARIEDFPLNEKELLLKEILAYNGVIQIAESGQVMAGSGAVISISQESPDYLRTTFIAHEGWHGIFFIDEEFRNTVASIYYTIDPQTLAYLRRYFQVTPSLNYDVNDDYLMKNEFMAYMLQRPVTVTASYFVDMAKREHSQQLAKREADYIIETGASGFDGAARLLDEYVSDRWNLNAGRVWLISR</sequence>
<comment type="caution">
    <text evidence="1">The sequence shown here is derived from an EMBL/GenBank/DDBJ whole genome shotgun (WGS) entry which is preliminary data.</text>
</comment>
<evidence type="ECO:0008006" key="3">
    <source>
        <dbReference type="Google" id="ProtNLM"/>
    </source>
</evidence>
<evidence type="ECO:0000313" key="1">
    <source>
        <dbReference type="EMBL" id="MBB5226314.1"/>
    </source>
</evidence>
<keyword evidence="2" id="KW-1185">Reference proteome</keyword>
<dbReference type="PROSITE" id="PS51257">
    <property type="entry name" value="PROKAR_LIPOPROTEIN"/>
    <property type="match status" value="1"/>
</dbReference>
<name>A0A7W8G9F8_9SPIR</name>
<gene>
    <name evidence="1" type="ORF">HNP76_001687</name>
</gene>
<dbReference type="Proteomes" id="UP000518887">
    <property type="component" value="Unassembled WGS sequence"/>
</dbReference>
<organism evidence="1 2">
    <name type="scientific">Treponema ruminis</name>
    <dbReference type="NCBI Taxonomy" id="744515"/>
    <lineage>
        <taxon>Bacteria</taxon>
        <taxon>Pseudomonadati</taxon>
        <taxon>Spirochaetota</taxon>
        <taxon>Spirochaetia</taxon>
        <taxon>Spirochaetales</taxon>
        <taxon>Treponemataceae</taxon>
        <taxon>Treponema</taxon>
    </lineage>
</organism>